<dbReference type="AlphaFoldDB" id="A0A4U0WQX7"/>
<dbReference type="SUPFAM" id="SSF56219">
    <property type="entry name" value="DNase I-like"/>
    <property type="match status" value="1"/>
</dbReference>
<dbReference type="PANTHER" id="PTHR11200">
    <property type="entry name" value="INOSITOL 5-PHOSPHATASE"/>
    <property type="match status" value="1"/>
</dbReference>
<dbReference type="InterPro" id="IPR046985">
    <property type="entry name" value="IP5"/>
</dbReference>
<dbReference type="PANTHER" id="PTHR11200:SF257">
    <property type="entry name" value="PHOSPHOINOSITIDE 5-PHOSPHATASE"/>
    <property type="match status" value="1"/>
</dbReference>
<proteinExistence type="predicted"/>
<dbReference type="GO" id="GO:0016020">
    <property type="term" value="C:membrane"/>
    <property type="evidence" value="ECO:0007669"/>
    <property type="project" value="TreeGrafter"/>
</dbReference>
<dbReference type="Pfam" id="PF22669">
    <property type="entry name" value="Exo_endo_phos2"/>
    <property type="match status" value="1"/>
</dbReference>
<feature type="compositionally biased region" description="Pro residues" evidence="1">
    <location>
        <begin position="212"/>
        <end position="229"/>
    </location>
</feature>
<keyword evidence="4" id="KW-1185">Reference proteome</keyword>
<evidence type="ECO:0000259" key="2">
    <source>
        <dbReference type="Pfam" id="PF22669"/>
    </source>
</evidence>
<protein>
    <recommendedName>
        <fullName evidence="2">Inositol polyphosphate-related phosphatase domain-containing protein</fullName>
    </recommendedName>
</protein>
<feature type="domain" description="Inositol polyphosphate-related phosphatase" evidence="2">
    <location>
        <begin position="3"/>
        <end position="72"/>
    </location>
</feature>
<dbReference type="OrthoDB" id="405996at2759"/>
<dbReference type="EMBL" id="NAJN01001091">
    <property type="protein sequence ID" value="TKA65832.1"/>
    <property type="molecule type" value="Genomic_DNA"/>
</dbReference>
<feature type="compositionally biased region" description="Low complexity" evidence="1">
    <location>
        <begin position="199"/>
        <end position="211"/>
    </location>
</feature>
<dbReference type="Proteomes" id="UP000308768">
    <property type="component" value="Unassembled WGS sequence"/>
</dbReference>
<dbReference type="STRING" id="331657.A0A4U0WQX7"/>
<name>A0A4U0WQX7_9PEZI</name>
<evidence type="ECO:0000256" key="1">
    <source>
        <dbReference type="SAM" id="MobiDB-lite"/>
    </source>
</evidence>
<dbReference type="GO" id="GO:0005737">
    <property type="term" value="C:cytoplasm"/>
    <property type="evidence" value="ECO:0007669"/>
    <property type="project" value="TreeGrafter"/>
</dbReference>
<reference evidence="3 4" key="1">
    <citation type="submission" date="2017-03" db="EMBL/GenBank/DDBJ databases">
        <title>Genomes of endolithic fungi from Antarctica.</title>
        <authorList>
            <person name="Coleine C."/>
            <person name="Masonjones S."/>
            <person name="Stajich J.E."/>
        </authorList>
    </citation>
    <scope>NUCLEOTIDE SEQUENCE [LARGE SCALE GENOMIC DNA]</scope>
    <source>
        <strain evidence="3 4">CCFEE 5187</strain>
    </source>
</reference>
<evidence type="ECO:0000313" key="4">
    <source>
        <dbReference type="Proteomes" id="UP000308768"/>
    </source>
</evidence>
<dbReference type="InterPro" id="IPR036691">
    <property type="entry name" value="Endo/exonu/phosph_ase_sf"/>
</dbReference>
<dbReference type="InterPro" id="IPR000300">
    <property type="entry name" value="IPPc"/>
</dbReference>
<gene>
    <name evidence="3" type="ORF">B0A49_08634</name>
</gene>
<dbReference type="GO" id="GO:0043813">
    <property type="term" value="F:phosphatidylinositol-3,5-bisphosphate 5-phosphatase activity"/>
    <property type="evidence" value="ECO:0007669"/>
    <property type="project" value="TreeGrafter"/>
</dbReference>
<sequence length="270" mass="29974">MVAGLTFPYYSEARITFLPTYKYNNGTDVYDTSDKARIPAWCDRILRKGDNLRQINYNTAPLRFSDHRPVYATFQCTISVVDEKLKEQLSNEIYNQRRAYVGDATANGNAVDSDDEDLIGYESIEPGLPPASSDRRVPARSTVQPPAAKMIPNPNRPSNPFTQSSEPDWSVTSSASEANNVPFPPPPRRAGVLQQQQARQSPTSSSTRMSSPQPPPPPPRTLKKPPPPSAVDDGPALLPRRRETLDGVQTGLLDESDDEEMRGWQPLKPQ</sequence>
<feature type="region of interest" description="Disordered" evidence="1">
    <location>
        <begin position="120"/>
        <end position="270"/>
    </location>
</feature>
<dbReference type="GO" id="GO:0004439">
    <property type="term" value="F:phosphatidylinositol-4,5-bisphosphate 5-phosphatase activity"/>
    <property type="evidence" value="ECO:0007669"/>
    <property type="project" value="TreeGrafter"/>
</dbReference>
<comment type="caution">
    <text evidence="3">The sequence shown here is derived from an EMBL/GenBank/DDBJ whole genome shotgun (WGS) entry which is preliminary data.</text>
</comment>
<feature type="compositionally biased region" description="Polar residues" evidence="1">
    <location>
        <begin position="156"/>
        <end position="179"/>
    </location>
</feature>
<dbReference type="GO" id="GO:0046856">
    <property type="term" value="P:phosphatidylinositol dephosphorylation"/>
    <property type="evidence" value="ECO:0007669"/>
    <property type="project" value="InterPro"/>
</dbReference>
<dbReference type="Gene3D" id="3.60.10.10">
    <property type="entry name" value="Endonuclease/exonuclease/phosphatase"/>
    <property type="match status" value="1"/>
</dbReference>
<accession>A0A4U0WQX7</accession>
<evidence type="ECO:0000313" key="3">
    <source>
        <dbReference type="EMBL" id="TKA65832.1"/>
    </source>
</evidence>
<organism evidence="3 4">
    <name type="scientific">Cryomyces minteri</name>
    <dbReference type="NCBI Taxonomy" id="331657"/>
    <lineage>
        <taxon>Eukaryota</taxon>
        <taxon>Fungi</taxon>
        <taxon>Dikarya</taxon>
        <taxon>Ascomycota</taxon>
        <taxon>Pezizomycotina</taxon>
        <taxon>Dothideomycetes</taxon>
        <taxon>Dothideomycetes incertae sedis</taxon>
        <taxon>Cryomyces</taxon>
    </lineage>
</organism>